<dbReference type="AlphaFoldDB" id="A0AAD8BGX6"/>
<evidence type="ECO:0000313" key="3">
    <source>
        <dbReference type="Proteomes" id="UP001233172"/>
    </source>
</evidence>
<feature type="signal peptide" evidence="1">
    <location>
        <begin position="1"/>
        <end position="19"/>
    </location>
</feature>
<comment type="caution">
    <text evidence="2">The sequence shown here is derived from an EMBL/GenBank/DDBJ whole genome shotgun (WGS) entry which is preliminary data.</text>
</comment>
<proteinExistence type="predicted"/>
<protein>
    <submittedName>
        <fullName evidence="2">Uncharacterized protein</fullName>
    </submittedName>
</protein>
<dbReference type="EMBL" id="JASAOG010000078">
    <property type="protein sequence ID" value="KAK0054371.1"/>
    <property type="molecule type" value="Genomic_DNA"/>
</dbReference>
<evidence type="ECO:0000256" key="1">
    <source>
        <dbReference type="SAM" id="SignalP"/>
    </source>
</evidence>
<keyword evidence="1" id="KW-0732">Signal</keyword>
<accession>A0AAD8BGX6</accession>
<evidence type="ECO:0000313" key="2">
    <source>
        <dbReference type="EMBL" id="KAK0054371.1"/>
    </source>
</evidence>
<reference evidence="2" key="1">
    <citation type="journal article" date="2023" name="PLoS Negl. Trop. Dis.">
        <title>A genome sequence for Biomphalaria pfeifferi, the major vector snail for the human-infecting parasite Schistosoma mansoni.</title>
        <authorList>
            <person name="Bu L."/>
            <person name="Lu L."/>
            <person name="Laidemitt M.R."/>
            <person name="Zhang S.M."/>
            <person name="Mutuku M."/>
            <person name="Mkoji G."/>
            <person name="Steinauer M."/>
            <person name="Loker E.S."/>
        </authorList>
    </citation>
    <scope>NUCLEOTIDE SEQUENCE</scope>
    <source>
        <strain evidence="2">KasaAsao</strain>
    </source>
</reference>
<gene>
    <name evidence="2" type="ORF">Bpfe_016199</name>
</gene>
<dbReference type="Proteomes" id="UP001233172">
    <property type="component" value="Unassembled WGS sequence"/>
</dbReference>
<name>A0AAD8BGX6_BIOPF</name>
<reference evidence="2" key="2">
    <citation type="submission" date="2023-04" db="EMBL/GenBank/DDBJ databases">
        <authorList>
            <person name="Bu L."/>
            <person name="Lu L."/>
            <person name="Laidemitt M.R."/>
            <person name="Zhang S.M."/>
            <person name="Mutuku M."/>
            <person name="Mkoji G."/>
            <person name="Steinauer M."/>
            <person name="Loker E.S."/>
        </authorList>
    </citation>
    <scope>NUCLEOTIDE SEQUENCE</scope>
    <source>
        <strain evidence="2">KasaAsao</strain>
        <tissue evidence="2">Whole Snail</tissue>
    </source>
</reference>
<organism evidence="2 3">
    <name type="scientific">Biomphalaria pfeifferi</name>
    <name type="common">Bloodfluke planorb</name>
    <name type="synonym">Freshwater snail</name>
    <dbReference type="NCBI Taxonomy" id="112525"/>
    <lineage>
        <taxon>Eukaryota</taxon>
        <taxon>Metazoa</taxon>
        <taxon>Spiralia</taxon>
        <taxon>Lophotrochozoa</taxon>
        <taxon>Mollusca</taxon>
        <taxon>Gastropoda</taxon>
        <taxon>Heterobranchia</taxon>
        <taxon>Euthyneura</taxon>
        <taxon>Panpulmonata</taxon>
        <taxon>Hygrophila</taxon>
        <taxon>Lymnaeoidea</taxon>
        <taxon>Planorbidae</taxon>
        <taxon>Biomphalaria</taxon>
    </lineage>
</organism>
<keyword evidence="3" id="KW-1185">Reference proteome</keyword>
<sequence>MMWKIAVVVIFTVVNTVRAALFQDNVQVGECVCINTNNVKARLAVGYSPVVQVLDSSACGKVNSGGQTVDSYTSYQILYAGQLVWVAGNYLDIQPASVCASACPTSAKDKACTLLQKYNSGDLGLAMSHPSGKQDNAYAYNNIRDMCKGLRASRSNYSCSECKTGPAPGGSVCLTDKLLAYLITLVSKGKVYVTELAGACHSCTSKHYLGQAVDLRLSTRSQEYINTCKLMGGFGQNEGNHVHCQFS</sequence>
<feature type="chain" id="PRO_5041955822" evidence="1">
    <location>
        <begin position="20"/>
        <end position="247"/>
    </location>
</feature>